<dbReference type="InterPro" id="IPR045584">
    <property type="entry name" value="Pilin-like"/>
</dbReference>
<keyword evidence="3" id="KW-1185">Reference proteome</keyword>
<evidence type="ECO:0000256" key="1">
    <source>
        <dbReference type="SAM" id="Phobius"/>
    </source>
</evidence>
<accession>A0ABT7IGL1</accession>
<keyword evidence="1" id="KW-0812">Transmembrane</keyword>
<gene>
    <name evidence="2" type="ORF">QPM17_19420</name>
</gene>
<dbReference type="NCBIfam" id="TIGR02532">
    <property type="entry name" value="IV_pilin_GFxxxE"/>
    <property type="match status" value="1"/>
</dbReference>
<keyword evidence="1" id="KW-1133">Transmembrane helix</keyword>
<protein>
    <submittedName>
        <fullName evidence="2">Type II secretion system protein</fullName>
    </submittedName>
</protein>
<name>A0ABT7IGL1_9GAMM</name>
<proteinExistence type="predicted"/>
<dbReference type="Proteomes" id="UP001227964">
    <property type="component" value="Unassembled WGS sequence"/>
</dbReference>
<dbReference type="EMBL" id="JASSVS010000013">
    <property type="protein sequence ID" value="MDL0433313.1"/>
    <property type="molecule type" value="Genomic_DNA"/>
</dbReference>
<comment type="caution">
    <text evidence="2">The sequence shown here is derived from an EMBL/GenBank/DDBJ whole genome shotgun (WGS) entry which is preliminary data.</text>
</comment>
<sequence>MRRAAGFTLVELVIVIVLLAIVATISVQFIALSTQGAIDVSSRQQRALAGVVISEQVTRSLRAALPTSIRTNADGSCIEWMPTRAASNYLDLPRGSSPSSFEAVPLPGGQAASGRVVVYGYGSDVYDLSSPGPVSPPASMPAGAPPVTVTFDGGAIHRFSAKSPEKRFYVVGEPVALCQSDRWLYRYSNYGINPPAASGLPSNYPGREVLAASLKENSLVFEVTPPTLQRGAVVSFSFVLEDAETGESTAISQEVQIRNVP</sequence>
<evidence type="ECO:0000313" key="2">
    <source>
        <dbReference type="EMBL" id="MDL0433313.1"/>
    </source>
</evidence>
<reference evidence="2 3" key="1">
    <citation type="submission" date="2023-06" db="EMBL/GenBank/DDBJ databases">
        <title>Marinobacter azerbaijanicus a moderately halophilic, isolated from Urmia Lake in Azerbaijan region of Iran.</title>
        <authorList>
            <person name="Sanchez-Porro C."/>
            <person name="Aghdam E.M."/>
            <person name="Saheb S.M."/>
            <person name="Tarhriz V."/>
            <person name="Kazemi E."/>
            <person name="Ammozegar M.A."/>
            <person name="Ventosa A."/>
            <person name="Hejazi M.S."/>
        </authorList>
    </citation>
    <scope>NUCLEOTIDE SEQUENCE [LARGE SCALE GENOMIC DNA]</scope>
    <source>
        <strain evidence="2 3">TBZ242</strain>
    </source>
</reference>
<feature type="transmembrane region" description="Helical" evidence="1">
    <location>
        <begin position="12"/>
        <end position="32"/>
    </location>
</feature>
<organism evidence="2 3">
    <name type="scientific">Marinobacter azerbaijanicus</name>
    <dbReference type="NCBI Taxonomy" id="3050455"/>
    <lineage>
        <taxon>Bacteria</taxon>
        <taxon>Pseudomonadati</taxon>
        <taxon>Pseudomonadota</taxon>
        <taxon>Gammaproteobacteria</taxon>
        <taxon>Pseudomonadales</taxon>
        <taxon>Marinobacteraceae</taxon>
        <taxon>Marinobacter</taxon>
    </lineage>
</organism>
<dbReference type="RefSeq" id="WP_285393013.1">
    <property type="nucleotide sequence ID" value="NZ_JASSVS010000013.1"/>
</dbReference>
<dbReference type="InterPro" id="IPR012902">
    <property type="entry name" value="N_methyl_site"/>
</dbReference>
<keyword evidence="1" id="KW-0472">Membrane</keyword>
<dbReference type="SUPFAM" id="SSF54523">
    <property type="entry name" value="Pili subunits"/>
    <property type="match status" value="1"/>
</dbReference>
<dbReference type="PROSITE" id="PS00409">
    <property type="entry name" value="PROKAR_NTER_METHYL"/>
    <property type="match status" value="1"/>
</dbReference>
<dbReference type="Pfam" id="PF07963">
    <property type="entry name" value="N_methyl"/>
    <property type="match status" value="1"/>
</dbReference>
<evidence type="ECO:0000313" key="3">
    <source>
        <dbReference type="Proteomes" id="UP001227964"/>
    </source>
</evidence>